<dbReference type="RefSeq" id="WP_121217627.1">
    <property type="nucleotide sequence ID" value="NZ_JBIUBA010000009.1"/>
</dbReference>
<dbReference type="SFLD" id="SFLDS00003">
    <property type="entry name" value="Haloacid_Dehalogenase"/>
    <property type="match status" value="1"/>
</dbReference>
<dbReference type="InterPro" id="IPR023214">
    <property type="entry name" value="HAD_sf"/>
</dbReference>
<keyword evidence="2" id="KW-1185">Reference proteome</keyword>
<name>A0A495X413_9PSEU</name>
<protein>
    <submittedName>
        <fullName evidence="1">Putative hydrolase of the HAD superfamily</fullName>
    </submittedName>
</protein>
<dbReference type="AlphaFoldDB" id="A0A495X413"/>
<evidence type="ECO:0000313" key="2">
    <source>
        <dbReference type="Proteomes" id="UP000272729"/>
    </source>
</evidence>
<dbReference type="GO" id="GO:0016787">
    <property type="term" value="F:hydrolase activity"/>
    <property type="evidence" value="ECO:0007669"/>
    <property type="project" value="UniProtKB-KW"/>
</dbReference>
<dbReference type="InterPro" id="IPR036412">
    <property type="entry name" value="HAD-like_sf"/>
</dbReference>
<dbReference type="SFLD" id="SFLDG01129">
    <property type="entry name" value="C1.5:_HAD__Beta-PGM__Phosphata"/>
    <property type="match status" value="1"/>
</dbReference>
<dbReference type="NCBIfam" id="TIGR01509">
    <property type="entry name" value="HAD-SF-IA-v3"/>
    <property type="match status" value="1"/>
</dbReference>
<dbReference type="EMBL" id="RBXR01000001">
    <property type="protein sequence ID" value="RKT67373.1"/>
    <property type="molecule type" value="Genomic_DNA"/>
</dbReference>
<dbReference type="PANTHER" id="PTHR47829:SF1">
    <property type="entry name" value="HAD FAMILY PHOSPHATASE"/>
    <property type="match status" value="1"/>
</dbReference>
<dbReference type="InterPro" id="IPR052898">
    <property type="entry name" value="ACAD10-like"/>
</dbReference>
<dbReference type="InterPro" id="IPR023198">
    <property type="entry name" value="PGP-like_dom2"/>
</dbReference>
<proteinExistence type="predicted"/>
<comment type="caution">
    <text evidence="1">The sequence shown here is derived from an EMBL/GenBank/DDBJ whole genome shotgun (WGS) entry which is preliminary data.</text>
</comment>
<dbReference type="PANTHER" id="PTHR47829">
    <property type="entry name" value="HYDROLASE, PUTATIVE (AFU_ORTHOLOGUE AFUA_1G12880)-RELATED"/>
    <property type="match status" value="1"/>
</dbReference>
<dbReference type="SUPFAM" id="SSF56784">
    <property type="entry name" value="HAD-like"/>
    <property type="match status" value="1"/>
</dbReference>
<dbReference type="Gene3D" id="1.10.150.240">
    <property type="entry name" value="Putative phosphatase, domain 2"/>
    <property type="match status" value="1"/>
</dbReference>
<gene>
    <name evidence="1" type="ORF">DFJ66_0548</name>
</gene>
<sequence length="220" mass="24083">MADNERRVDAVVLDWGGVLTVSVPAFIQDWLTRENIDRDRYSATMRAWMGRDAAPDNPVHRLETGELAADEFEALLAAELTTLDGREIAAQGLLRRMFGSATPDPAMVDLVRTVRDTGVTTVLLSNSWGEGYPEDLLLELFDTIVISGRIGLRKPDPRIFTHTLDLIGLPAHRCVFLDDAPVNVEGARAVGLHAHRHTDADSSRAVLADLLGHDLLGATL</sequence>
<keyword evidence="1" id="KW-0378">Hydrolase</keyword>
<dbReference type="Pfam" id="PF00702">
    <property type="entry name" value="Hydrolase"/>
    <property type="match status" value="1"/>
</dbReference>
<dbReference type="Gene3D" id="3.40.50.1000">
    <property type="entry name" value="HAD superfamily/HAD-like"/>
    <property type="match status" value="1"/>
</dbReference>
<reference evidence="1 2" key="1">
    <citation type="submission" date="2018-10" db="EMBL/GenBank/DDBJ databases">
        <title>Sequencing the genomes of 1000 actinobacteria strains.</title>
        <authorList>
            <person name="Klenk H.-P."/>
        </authorList>
    </citation>
    <scope>NUCLEOTIDE SEQUENCE [LARGE SCALE GENOMIC DNA]</scope>
    <source>
        <strain evidence="1 2">DSM 43911</strain>
    </source>
</reference>
<dbReference type="OrthoDB" id="9795007at2"/>
<dbReference type="CDD" id="cd02603">
    <property type="entry name" value="HAD_sEH-N_like"/>
    <property type="match status" value="1"/>
</dbReference>
<dbReference type="InterPro" id="IPR006439">
    <property type="entry name" value="HAD-SF_hydro_IA"/>
</dbReference>
<evidence type="ECO:0000313" key="1">
    <source>
        <dbReference type="EMBL" id="RKT67373.1"/>
    </source>
</evidence>
<dbReference type="Proteomes" id="UP000272729">
    <property type="component" value="Unassembled WGS sequence"/>
</dbReference>
<dbReference type="PRINTS" id="PR00413">
    <property type="entry name" value="HADHALOGNASE"/>
</dbReference>
<accession>A0A495X413</accession>
<organism evidence="1 2">
    <name type="scientific">Saccharothrix variisporea</name>
    <dbReference type="NCBI Taxonomy" id="543527"/>
    <lineage>
        <taxon>Bacteria</taxon>
        <taxon>Bacillati</taxon>
        <taxon>Actinomycetota</taxon>
        <taxon>Actinomycetes</taxon>
        <taxon>Pseudonocardiales</taxon>
        <taxon>Pseudonocardiaceae</taxon>
        <taxon>Saccharothrix</taxon>
    </lineage>
</organism>